<dbReference type="InterPro" id="IPR057678">
    <property type="entry name" value="DUF7918"/>
</dbReference>
<feature type="domain" description="DUF7918" evidence="1">
    <location>
        <begin position="37"/>
        <end position="102"/>
    </location>
</feature>
<dbReference type="Pfam" id="PF25534">
    <property type="entry name" value="DUF7918"/>
    <property type="match status" value="1"/>
</dbReference>
<gene>
    <name evidence="2" type="ORF">SLS63_001377</name>
</gene>
<keyword evidence="3" id="KW-1185">Reference proteome</keyword>
<accession>A0ABR1PM44</accession>
<evidence type="ECO:0000259" key="1">
    <source>
        <dbReference type="Pfam" id="PF25534"/>
    </source>
</evidence>
<proteinExistence type="predicted"/>
<dbReference type="Proteomes" id="UP001430848">
    <property type="component" value="Unassembled WGS sequence"/>
</dbReference>
<name>A0ABR1PM44_DIAER</name>
<comment type="caution">
    <text evidence="2">The sequence shown here is derived from an EMBL/GenBank/DDBJ whole genome shotgun (WGS) entry which is preliminary data.</text>
</comment>
<protein>
    <recommendedName>
        <fullName evidence="1">DUF7918 domain-containing protein</fullName>
    </recommendedName>
</protein>
<evidence type="ECO:0000313" key="2">
    <source>
        <dbReference type="EMBL" id="KAK7740177.1"/>
    </source>
</evidence>
<dbReference type="EMBL" id="JAKNSF020000003">
    <property type="protein sequence ID" value="KAK7740177.1"/>
    <property type="molecule type" value="Genomic_DNA"/>
</dbReference>
<sequence>MAILEDLGLEVNIVVNDSPLQEYEDKGADLSDDGFVNDDDAERVSKDKQTARLLGLIRVRVWRTRIINTCVPENLRQTTKFDEMQKALAQKAVKDNALSHRAT</sequence>
<organism evidence="2 3">
    <name type="scientific">Diaporthe eres</name>
    <name type="common">Phomopsis oblonga</name>
    <dbReference type="NCBI Taxonomy" id="83184"/>
    <lineage>
        <taxon>Eukaryota</taxon>
        <taxon>Fungi</taxon>
        <taxon>Dikarya</taxon>
        <taxon>Ascomycota</taxon>
        <taxon>Pezizomycotina</taxon>
        <taxon>Sordariomycetes</taxon>
        <taxon>Sordariomycetidae</taxon>
        <taxon>Diaporthales</taxon>
        <taxon>Diaporthaceae</taxon>
        <taxon>Diaporthe</taxon>
        <taxon>Diaporthe eres species complex</taxon>
    </lineage>
</organism>
<evidence type="ECO:0000313" key="3">
    <source>
        <dbReference type="Proteomes" id="UP001430848"/>
    </source>
</evidence>
<reference evidence="2 3" key="1">
    <citation type="submission" date="2024-02" db="EMBL/GenBank/DDBJ databases">
        <title>De novo assembly and annotation of 12 fungi associated with fruit tree decline syndrome in Ontario, Canada.</title>
        <authorList>
            <person name="Sulman M."/>
            <person name="Ellouze W."/>
            <person name="Ilyukhin E."/>
        </authorList>
    </citation>
    <scope>NUCLEOTIDE SEQUENCE [LARGE SCALE GENOMIC DNA]</scope>
    <source>
        <strain evidence="2 3">M169</strain>
    </source>
</reference>